<name>A0ACC2QH14_9NEOP</name>
<evidence type="ECO:0000313" key="2">
    <source>
        <dbReference type="Proteomes" id="UP001231649"/>
    </source>
</evidence>
<proteinExistence type="predicted"/>
<reference evidence="1" key="1">
    <citation type="submission" date="2023-03" db="EMBL/GenBank/DDBJ databases">
        <title>Chromosome-level genomes of two armyworms, Mythimna separata and Mythimna loreyi, provide insights into the biosynthesis and reception of sex pheromones.</title>
        <authorList>
            <person name="Zhao H."/>
        </authorList>
    </citation>
    <scope>NUCLEOTIDE SEQUENCE</scope>
    <source>
        <strain evidence="1">BeijingLab</strain>
    </source>
</reference>
<comment type="caution">
    <text evidence="1">The sequence shown here is derived from an EMBL/GenBank/DDBJ whole genome shotgun (WGS) entry which is preliminary data.</text>
</comment>
<accession>A0ACC2QH14</accession>
<sequence>MIKILVIFVFVLVCYCEINAEIASRHGKATTKQARRTMAKKNTNTKYIKAPLRSKGAHRQGEEHGEGGDHKVLGHGEKEKSHGGNPHGGNPHGENPHGGNDHGENLHGENDQEVNDQGENDLGENDQAVGGHAEGDHAEGDHTEGAPTEKIHKKYEKDYPLYISPYALYPQMVELMKEFPNANATVTKFARTVEYNDIVLISVSEKKTAERYSRAKDSKYVEDAPEKKIIFIVHGLTVMGMKSLMTMIQLSELRELFSYYFKYLDKFDFFIMPLANPDGYSASRSADHAIWNKNMSPQSVCPGVFVDRNFDIAWNVTRDISSCSQLYPGATPFSEVESKAVRDVFHYYSHKILAYIHLHAGTFDERVFKGDAILYPRGYTESQSDDDKYIDLKGEIDEAMKNASFRVISVTVDTLASWYGVVSGSSVDYAASVFGIPYALEFVMQIYDNDALEDYALTQIWARLIDTTFNNMWKSLHHASEERKSH</sequence>
<organism evidence="1 2">
    <name type="scientific">Mythimna loreyi</name>
    <dbReference type="NCBI Taxonomy" id="667449"/>
    <lineage>
        <taxon>Eukaryota</taxon>
        <taxon>Metazoa</taxon>
        <taxon>Ecdysozoa</taxon>
        <taxon>Arthropoda</taxon>
        <taxon>Hexapoda</taxon>
        <taxon>Insecta</taxon>
        <taxon>Pterygota</taxon>
        <taxon>Neoptera</taxon>
        <taxon>Endopterygota</taxon>
        <taxon>Lepidoptera</taxon>
        <taxon>Glossata</taxon>
        <taxon>Ditrysia</taxon>
        <taxon>Noctuoidea</taxon>
        <taxon>Noctuidae</taxon>
        <taxon>Noctuinae</taxon>
        <taxon>Hadenini</taxon>
        <taxon>Mythimna</taxon>
    </lineage>
</organism>
<protein>
    <submittedName>
        <fullName evidence="1">Uncharacterized protein</fullName>
    </submittedName>
</protein>
<keyword evidence="2" id="KW-1185">Reference proteome</keyword>
<gene>
    <name evidence="1" type="ORF">PYW08_005597</name>
</gene>
<evidence type="ECO:0000313" key="1">
    <source>
        <dbReference type="EMBL" id="KAJ8717198.1"/>
    </source>
</evidence>
<dbReference type="EMBL" id="CM056794">
    <property type="protein sequence ID" value="KAJ8717198.1"/>
    <property type="molecule type" value="Genomic_DNA"/>
</dbReference>
<dbReference type="Proteomes" id="UP001231649">
    <property type="component" value="Chromosome 18"/>
</dbReference>